<dbReference type="Proteomes" id="UP000663841">
    <property type="component" value="Unassembled WGS sequence"/>
</dbReference>
<evidence type="ECO:0000313" key="10">
    <source>
        <dbReference type="Proteomes" id="UP000663841"/>
    </source>
</evidence>
<gene>
    <name evidence="9" type="ORF">RDB_LOCUS46549</name>
</gene>
<keyword evidence="3 6" id="KW-0812">Transmembrane</keyword>
<evidence type="ECO:0000256" key="8">
    <source>
        <dbReference type="SAM" id="Phobius"/>
    </source>
</evidence>
<feature type="transmembrane region" description="Helical" evidence="8">
    <location>
        <begin position="189"/>
        <end position="211"/>
    </location>
</feature>
<organism evidence="9 10">
    <name type="scientific">Rhizoctonia solani</name>
    <dbReference type="NCBI Taxonomy" id="456999"/>
    <lineage>
        <taxon>Eukaryota</taxon>
        <taxon>Fungi</taxon>
        <taxon>Dikarya</taxon>
        <taxon>Basidiomycota</taxon>
        <taxon>Agaricomycotina</taxon>
        <taxon>Agaricomycetes</taxon>
        <taxon>Cantharellales</taxon>
        <taxon>Ceratobasidiaceae</taxon>
        <taxon>Rhizoctonia</taxon>
    </lineage>
</organism>
<dbReference type="PANTHER" id="PTHR19139">
    <property type="entry name" value="AQUAPORIN TRANSPORTER"/>
    <property type="match status" value="1"/>
</dbReference>
<comment type="similarity">
    <text evidence="2 6">Belongs to the MIP/aquaporin (TC 1.A.8) family.</text>
</comment>
<evidence type="ECO:0008006" key="11">
    <source>
        <dbReference type="Google" id="ProtNLM"/>
    </source>
</evidence>
<feature type="transmembrane region" description="Helical" evidence="8">
    <location>
        <begin position="97"/>
        <end position="115"/>
    </location>
</feature>
<dbReference type="InterPro" id="IPR023271">
    <property type="entry name" value="Aquaporin-like"/>
</dbReference>
<feature type="transmembrane region" description="Helical" evidence="8">
    <location>
        <begin position="265"/>
        <end position="285"/>
    </location>
</feature>
<dbReference type="Gene3D" id="1.20.1080.10">
    <property type="entry name" value="Glycerol uptake facilitator protein"/>
    <property type="match status" value="2"/>
</dbReference>
<name>A0A8H2XCL4_9AGAM</name>
<dbReference type="SUPFAM" id="SSF81338">
    <property type="entry name" value="Aquaporin-like"/>
    <property type="match status" value="2"/>
</dbReference>
<feature type="compositionally biased region" description="Basic and acidic residues" evidence="7">
    <location>
        <begin position="382"/>
        <end position="391"/>
    </location>
</feature>
<sequence>MKTDSKSLFGNLREDLHAAALELVGTVLFLVLGLGGIQAAAFSNQSSVAAAANGAENDGAQAINKVASIEQLLYISVSMGLSLLVSVWFFYRVTGGVFNPAVSTALLLIGAIGPVRWALYCIAQMVGGIIAAALLLALLPGELVVTPSPARDVNAAQAVFIEAFLTSALVLAVLMLAAEKHRSTPFAPIGIGLTLFACHLWGVVFTGAAMNTALLPNNVPRRPSPARDVNAAQAVFIEAFLTSALVLAVLMLAAEKHRSTPFAPIGIGLTLFACHLWGVVFTGAAMNTARAFGPAVVSGFDRDHWVYWVGPFVGSLMATLFYSFLKHIKYWRLNPDQDVADPKMSPPDPLQNVLSRSHSSVDHDRNGDVHIGTNGRAMNGNGEHKSRVEHV</sequence>
<dbReference type="EMBL" id="CAJMWW010000076">
    <property type="protein sequence ID" value="CAE6421798.1"/>
    <property type="molecule type" value="Genomic_DNA"/>
</dbReference>
<dbReference type="Pfam" id="PF00230">
    <property type="entry name" value="MIP"/>
    <property type="match status" value="2"/>
</dbReference>
<comment type="subcellular location">
    <subcellularLocation>
        <location evidence="1">Membrane</location>
        <topology evidence="1">Multi-pass membrane protein</topology>
    </subcellularLocation>
</comment>
<reference evidence="9" key="1">
    <citation type="submission" date="2021-01" db="EMBL/GenBank/DDBJ databases">
        <authorList>
            <person name="Kaushik A."/>
        </authorList>
    </citation>
    <scope>NUCLEOTIDE SEQUENCE</scope>
    <source>
        <strain evidence="9">AG3-T5</strain>
    </source>
</reference>
<dbReference type="GO" id="GO:0005886">
    <property type="term" value="C:plasma membrane"/>
    <property type="evidence" value="ECO:0007669"/>
    <property type="project" value="TreeGrafter"/>
</dbReference>
<evidence type="ECO:0000256" key="7">
    <source>
        <dbReference type="SAM" id="MobiDB-lite"/>
    </source>
</evidence>
<evidence type="ECO:0000256" key="1">
    <source>
        <dbReference type="ARBA" id="ARBA00004141"/>
    </source>
</evidence>
<feature type="transmembrane region" description="Helical" evidence="8">
    <location>
        <begin position="231"/>
        <end position="253"/>
    </location>
</feature>
<keyword evidence="6" id="KW-0813">Transport</keyword>
<evidence type="ECO:0000256" key="5">
    <source>
        <dbReference type="ARBA" id="ARBA00023136"/>
    </source>
</evidence>
<feature type="transmembrane region" description="Helical" evidence="8">
    <location>
        <begin position="305"/>
        <end position="325"/>
    </location>
</feature>
<feature type="transmembrane region" description="Helical" evidence="8">
    <location>
        <begin position="122"/>
        <end position="139"/>
    </location>
</feature>
<dbReference type="AlphaFoldDB" id="A0A8H2XCL4"/>
<accession>A0A8H2XCL4</accession>
<evidence type="ECO:0000256" key="4">
    <source>
        <dbReference type="ARBA" id="ARBA00022989"/>
    </source>
</evidence>
<comment type="caution">
    <text evidence="9">The sequence shown here is derived from an EMBL/GenBank/DDBJ whole genome shotgun (WGS) entry which is preliminary data.</text>
</comment>
<feature type="region of interest" description="Disordered" evidence="7">
    <location>
        <begin position="341"/>
        <end position="391"/>
    </location>
</feature>
<evidence type="ECO:0000256" key="2">
    <source>
        <dbReference type="ARBA" id="ARBA00006175"/>
    </source>
</evidence>
<protein>
    <recommendedName>
        <fullName evidence="11">Aquaporin-1</fullName>
    </recommendedName>
</protein>
<proteinExistence type="inferred from homology"/>
<evidence type="ECO:0000256" key="3">
    <source>
        <dbReference type="ARBA" id="ARBA00022692"/>
    </source>
</evidence>
<dbReference type="PANTHER" id="PTHR19139:SF199">
    <property type="entry name" value="MIP17260P"/>
    <property type="match status" value="1"/>
</dbReference>
<evidence type="ECO:0000313" key="9">
    <source>
        <dbReference type="EMBL" id="CAE6421798.1"/>
    </source>
</evidence>
<feature type="compositionally biased region" description="Basic and acidic residues" evidence="7">
    <location>
        <begin position="359"/>
        <end position="368"/>
    </location>
</feature>
<feature type="transmembrane region" description="Helical" evidence="8">
    <location>
        <begin position="159"/>
        <end position="177"/>
    </location>
</feature>
<dbReference type="InterPro" id="IPR000425">
    <property type="entry name" value="MIP"/>
</dbReference>
<feature type="transmembrane region" description="Helical" evidence="8">
    <location>
        <begin position="16"/>
        <end position="37"/>
    </location>
</feature>
<keyword evidence="5 8" id="KW-0472">Membrane</keyword>
<dbReference type="PRINTS" id="PR00783">
    <property type="entry name" value="MINTRINSICP"/>
</dbReference>
<evidence type="ECO:0000256" key="6">
    <source>
        <dbReference type="RuleBase" id="RU000477"/>
    </source>
</evidence>
<dbReference type="InterPro" id="IPR034294">
    <property type="entry name" value="Aquaporin_transptr"/>
</dbReference>
<dbReference type="GO" id="GO:0015250">
    <property type="term" value="F:water channel activity"/>
    <property type="evidence" value="ECO:0007669"/>
    <property type="project" value="TreeGrafter"/>
</dbReference>
<keyword evidence="4 8" id="KW-1133">Transmembrane helix</keyword>